<dbReference type="AlphaFoldDB" id="A0A371F404"/>
<feature type="compositionally biased region" description="Polar residues" evidence="1">
    <location>
        <begin position="158"/>
        <end position="168"/>
    </location>
</feature>
<gene>
    <name evidence="3" type="ORF">CR513_47422</name>
</gene>
<reference evidence="3" key="1">
    <citation type="submission" date="2018-05" db="EMBL/GenBank/DDBJ databases">
        <title>Draft genome of Mucuna pruriens seed.</title>
        <authorList>
            <person name="Nnadi N.E."/>
            <person name="Vos R."/>
            <person name="Hasami M.H."/>
            <person name="Devisetty U.K."/>
            <person name="Aguiy J.C."/>
        </authorList>
    </citation>
    <scope>NUCLEOTIDE SEQUENCE [LARGE SCALE GENOMIC DNA]</scope>
    <source>
        <strain evidence="3">JCA_2017</strain>
    </source>
</reference>
<organism evidence="3 4">
    <name type="scientific">Mucuna pruriens</name>
    <name type="common">Velvet bean</name>
    <name type="synonym">Dolichos pruriens</name>
    <dbReference type="NCBI Taxonomy" id="157652"/>
    <lineage>
        <taxon>Eukaryota</taxon>
        <taxon>Viridiplantae</taxon>
        <taxon>Streptophyta</taxon>
        <taxon>Embryophyta</taxon>
        <taxon>Tracheophyta</taxon>
        <taxon>Spermatophyta</taxon>
        <taxon>Magnoliopsida</taxon>
        <taxon>eudicotyledons</taxon>
        <taxon>Gunneridae</taxon>
        <taxon>Pentapetalae</taxon>
        <taxon>rosids</taxon>
        <taxon>fabids</taxon>
        <taxon>Fabales</taxon>
        <taxon>Fabaceae</taxon>
        <taxon>Papilionoideae</taxon>
        <taxon>50 kb inversion clade</taxon>
        <taxon>NPAAA clade</taxon>
        <taxon>indigoferoid/millettioid clade</taxon>
        <taxon>Phaseoleae</taxon>
        <taxon>Mucuna</taxon>
    </lineage>
</organism>
<dbReference type="InterPro" id="IPR056647">
    <property type="entry name" value="DUF7745"/>
</dbReference>
<name>A0A371F404_MUCPR</name>
<protein>
    <recommendedName>
        <fullName evidence="2">DUF7745 domain-containing protein</fullName>
    </recommendedName>
</protein>
<comment type="caution">
    <text evidence="3">The sequence shown here is derived from an EMBL/GenBank/DDBJ whole genome shotgun (WGS) entry which is preliminary data.</text>
</comment>
<feature type="region of interest" description="Disordered" evidence="1">
    <location>
        <begin position="142"/>
        <end position="168"/>
    </location>
</feature>
<proteinExistence type="predicted"/>
<dbReference type="Proteomes" id="UP000257109">
    <property type="component" value="Unassembled WGS sequence"/>
</dbReference>
<evidence type="ECO:0000256" key="1">
    <source>
        <dbReference type="SAM" id="MobiDB-lite"/>
    </source>
</evidence>
<evidence type="ECO:0000259" key="2">
    <source>
        <dbReference type="Pfam" id="PF24924"/>
    </source>
</evidence>
<feature type="non-terminal residue" evidence="3">
    <location>
        <position position="1"/>
    </location>
</feature>
<feature type="domain" description="DUF7745" evidence="2">
    <location>
        <begin position="2"/>
        <end position="70"/>
    </location>
</feature>
<sequence length="168" mass="19255">MTKAEWTIHLDEALEKSIRWYPRWNEREDVIIKCEGFSNVPLMGIQGAINYNPKLTLRIECTFMTDVSHKNAQQDIRKTKHSALQHKYATCVKSKTMEKTIEAFELQNQDLKGEVLTQTNSTITALANQNVAGYTQVGYTTGLPPRNTKDPPYRMSYGWNTKNPANDE</sequence>
<keyword evidence="4" id="KW-1185">Reference proteome</keyword>
<dbReference type="EMBL" id="QJKJ01010684">
    <property type="protein sequence ID" value="RDX73019.1"/>
    <property type="molecule type" value="Genomic_DNA"/>
</dbReference>
<dbReference type="Pfam" id="PF24924">
    <property type="entry name" value="DUF7745"/>
    <property type="match status" value="1"/>
</dbReference>
<evidence type="ECO:0000313" key="3">
    <source>
        <dbReference type="EMBL" id="RDX73019.1"/>
    </source>
</evidence>
<evidence type="ECO:0000313" key="4">
    <source>
        <dbReference type="Proteomes" id="UP000257109"/>
    </source>
</evidence>
<accession>A0A371F404</accession>